<dbReference type="GO" id="GO:0005484">
    <property type="term" value="F:SNAP receptor activity"/>
    <property type="evidence" value="ECO:0007669"/>
    <property type="project" value="InterPro"/>
</dbReference>
<dbReference type="Gene3D" id="1.20.5.110">
    <property type="match status" value="1"/>
</dbReference>
<keyword evidence="4 11" id="KW-1133">Transmembrane helix</keyword>
<evidence type="ECO:0000256" key="3">
    <source>
        <dbReference type="ARBA" id="ARBA00022927"/>
    </source>
</evidence>
<dbReference type="GO" id="GO:0006906">
    <property type="term" value="P:vesicle fusion"/>
    <property type="evidence" value="ECO:0007669"/>
    <property type="project" value="TreeGrafter"/>
</dbReference>
<comment type="function">
    <text evidence="7 10">Involved in transport of proteins from the cis/medial-Golgi to the trans-Golgi network.</text>
</comment>
<dbReference type="PANTHER" id="PTHR21230">
    <property type="entry name" value="VESICLE TRANSPORT V-SNARE PROTEIN VTI1-RELATED"/>
    <property type="match status" value="1"/>
</dbReference>
<dbReference type="GO" id="GO:0000149">
    <property type="term" value="F:SNARE binding"/>
    <property type="evidence" value="ECO:0007669"/>
    <property type="project" value="TreeGrafter"/>
</dbReference>
<keyword evidence="3 10" id="KW-0653">Protein transport</keyword>
<dbReference type="GO" id="GO:0031201">
    <property type="term" value="C:SNARE complex"/>
    <property type="evidence" value="ECO:0007669"/>
    <property type="project" value="TreeGrafter"/>
</dbReference>
<evidence type="ECO:0000256" key="11">
    <source>
        <dbReference type="SAM" id="Phobius"/>
    </source>
</evidence>
<dbReference type="GO" id="GO:0031902">
    <property type="term" value="C:late endosome membrane"/>
    <property type="evidence" value="ECO:0007669"/>
    <property type="project" value="TreeGrafter"/>
</dbReference>
<evidence type="ECO:0000256" key="10">
    <source>
        <dbReference type="PIRNR" id="PIRNR028865"/>
    </source>
</evidence>
<name>A0A023FFN8_AMBCJ</name>
<dbReference type="SUPFAM" id="SSF58038">
    <property type="entry name" value="SNARE fusion complex"/>
    <property type="match status" value="1"/>
</dbReference>
<dbReference type="GO" id="GO:0012507">
    <property type="term" value="C:ER to Golgi transport vesicle membrane"/>
    <property type="evidence" value="ECO:0007669"/>
    <property type="project" value="TreeGrafter"/>
</dbReference>
<keyword evidence="12" id="KW-0675">Receptor</keyword>
<comment type="subcellular location">
    <subcellularLocation>
        <location evidence="8">Golgi apparatus</location>
        <location evidence="8">cis-Golgi network membrane</location>
        <topology evidence="8">Single-pass type IV membrane protein</topology>
    </subcellularLocation>
</comment>
<feature type="transmembrane region" description="Helical" evidence="11">
    <location>
        <begin position="192"/>
        <end position="212"/>
    </location>
</feature>
<evidence type="ECO:0000256" key="7">
    <source>
        <dbReference type="ARBA" id="ARBA00037078"/>
    </source>
</evidence>
<organism evidence="12">
    <name type="scientific">Amblyomma cajennense</name>
    <name type="common">Cayenne tick</name>
    <name type="synonym">Acarus cajennensis</name>
    <dbReference type="NCBI Taxonomy" id="34607"/>
    <lineage>
        <taxon>Eukaryota</taxon>
        <taxon>Metazoa</taxon>
        <taxon>Ecdysozoa</taxon>
        <taxon>Arthropoda</taxon>
        <taxon>Chelicerata</taxon>
        <taxon>Arachnida</taxon>
        <taxon>Acari</taxon>
        <taxon>Parasitiformes</taxon>
        <taxon>Ixodida</taxon>
        <taxon>Ixodoidea</taxon>
        <taxon>Ixodidae</taxon>
        <taxon>Amblyomminae</taxon>
        <taxon>Amblyomma</taxon>
    </lineage>
</organism>
<sequence>MERLYHASNSIVEDIHQCFKKYEVSVGEEAQRIEGIIQEKINELSSNCERLAILASKEPVSRRQNAKMRVDELRYEQKHLQAALANLQRRRFEREEALQNREELLSKKFATNDSRDTAIYIDESLQFHSRAQSANRNVDDLIGSGSSILTSLREQRTTLKGAHRKILDVANTLGMSNTVMRMIERRTYQDKFILFGGMFVTCVVMFLVVKYLA</sequence>
<dbReference type="PIRSF" id="PIRSF028865">
    <property type="entry name" value="Membrin-2"/>
    <property type="match status" value="1"/>
</dbReference>
<evidence type="ECO:0000313" key="12">
    <source>
        <dbReference type="EMBL" id="JAC20791.1"/>
    </source>
</evidence>
<evidence type="ECO:0000256" key="6">
    <source>
        <dbReference type="ARBA" id="ARBA00023136"/>
    </source>
</evidence>
<dbReference type="GO" id="GO:0005794">
    <property type="term" value="C:Golgi apparatus"/>
    <property type="evidence" value="ECO:0007669"/>
    <property type="project" value="UniProtKB-SubCell"/>
</dbReference>
<comment type="similarity">
    <text evidence="9 10">Belongs to the GOSR2 family.</text>
</comment>
<proteinExistence type="evidence at transcript level"/>
<evidence type="ECO:0000256" key="2">
    <source>
        <dbReference type="ARBA" id="ARBA00022692"/>
    </source>
</evidence>
<dbReference type="PANTHER" id="PTHR21230:SF1">
    <property type="entry name" value="GOLGI SNAP RECEPTOR COMPLEX MEMBER 2"/>
    <property type="match status" value="1"/>
</dbReference>
<dbReference type="GO" id="GO:0005789">
    <property type="term" value="C:endoplasmic reticulum membrane"/>
    <property type="evidence" value="ECO:0007669"/>
    <property type="project" value="TreeGrafter"/>
</dbReference>
<keyword evidence="5" id="KW-0333">Golgi apparatus</keyword>
<evidence type="ECO:0000256" key="4">
    <source>
        <dbReference type="ARBA" id="ARBA00022989"/>
    </source>
</evidence>
<accession>A0A023FFN8</accession>
<keyword evidence="1 10" id="KW-0813">Transport</keyword>
<keyword evidence="2 11" id="KW-0812">Transmembrane</keyword>
<dbReference type="GO" id="GO:0015031">
    <property type="term" value="P:protein transport"/>
    <property type="evidence" value="ECO:0007669"/>
    <property type="project" value="UniProtKB-KW"/>
</dbReference>
<evidence type="ECO:0000256" key="1">
    <source>
        <dbReference type="ARBA" id="ARBA00022448"/>
    </source>
</evidence>
<dbReference type="CDD" id="cd15863">
    <property type="entry name" value="SNARE_GS27"/>
    <property type="match status" value="1"/>
</dbReference>
<dbReference type="AlphaFoldDB" id="A0A023FFN8"/>
<dbReference type="InterPro" id="IPR027027">
    <property type="entry name" value="GOSR2/Membrin/Bos1"/>
</dbReference>
<dbReference type="EMBL" id="GBBK01003691">
    <property type="protein sequence ID" value="JAC20791.1"/>
    <property type="molecule type" value="mRNA"/>
</dbReference>
<evidence type="ECO:0000256" key="8">
    <source>
        <dbReference type="ARBA" id="ARBA00037862"/>
    </source>
</evidence>
<keyword evidence="6 10" id="KW-0472">Membrane</keyword>
<evidence type="ECO:0000256" key="5">
    <source>
        <dbReference type="ARBA" id="ARBA00023034"/>
    </source>
</evidence>
<reference evidence="12" key="1">
    <citation type="submission" date="2014-03" db="EMBL/GenBank/DDBJ databases">
        <title>The sialotranscriptome of Amblyomma triste, Amblyomma parvum and Amblyomma cajennense ticks, uncovered by 454-based RNA-seq.</title>
        <authorList>
            <person name="Garcia G.R."/>
            <person name="Gardinassi L.G."/>
            <person name="Ribeiro J.M."/>
            <person name="Anatriello E."/>
            <person name="Ferreira B.R."/>
            <person name="Moreira H.N."/>
            <person name="Mafra C."/>
            <person name="Olegario M.M."/>
            <person name="Szabo P.J."/>
            <person name="Miranda-Santos I.K."/>
            <person name="Maruyama S.R."/>
        </authorList>
    </citation>
    <scope>NUCLEOTIDE SEQUENCE</scope>
    <source>
        <strain evidence="12">Uberlandia</strain>
        <tissue evidence="12">Salivary glands</tissue>
    </source>
</reference>
<dbReference type="Pfam" id="PF12352">
    <property type="entry name" value="V-SNARE_C"/>
    <property type="match status" value="1"/>
</dbReference>
<protein>
    <submittedName>
        <fullName evidence="12">Putative golgi snap receptor complex member 2</fullName>
    </submittedName>
</protein>
<evidence type="ECO:0000256" key="9">
    <source>
        <dbReference type="ARBA" id="ARBA00038172"/>
    </source>
</evidence>